<comment type="caution">
    <text evidence="1">The sequence shown here is derived from an EMBL/GenBank/DDBJ whole genome shotgun (WGS) entry which is preliminary data.</text>
</comment>
<dbReference type="EMBL" id="NBYO01000003">
    <property type="protein sequence ID" value="OXS99478.1"/>
    <property type="molecule type" value="Genomic_DNA"/>
</dbReference>
<organism evidence="1 2">
    <name type="scientific">Notoacmeibacter marinus</name>
    <dbReference type="NCBI Taxonomy" id="1876515"/>
    <lineage>
        <taxon>Bacteria</taxon>
        <taxon>Pseudomonadati</taxon>
        <taxon>Pseudomonadota</taxon>
        <taxon>Alphaproteobacteria</taxon>
        <taxon>Hyphomicrobiales</taxon>
        <taxon>Notoacmeibacteraceae</taxon>
        <taxon>Notoacmeibacter</taxon>
    </lineage>
</organism>
<protein>
    <submittedName>
        <fullName evidence="1">Uncharacterized protein</fullName>
    </submittedName>
</protein>
<reference evidence="2" key="1">
    <citation type="journal article" date="2017" name="Int. J. Syst. Evol. Microbiol.">
        <title>Notoacmeibacter marinus gen. nov., sp. nov., isolated from the gut of a limpet and proposal of Notoacmeibacteraceae fam. nov. in the order Rhizobiales of the class Alphaproteobacteria.</title>
        <authorList>
            <person name="Huang Z."/>
            <person name="Guo F."/>
            <person name="Lai Q."/>
        </authorList>
    </citation>
    <scope>NUCLEOTIDE SEQUENCE [LARGE SCALE GENOMIC DNA]</scope>
    <source>
        <strain evidence="2">XMTR2A4</strain>
    </source>
</reference>
<gene>
    <name evidence="1" type="ORF">B7H23_15140</name>
</gene>
<name>A0A231UU67_9HYPH</name>
<keyword evidence="2" id="KW-1185">Reference proteome</keyword>
<accession>A0A231UU67</accession>
<dbReference type="AlphaFoldDB" id="A0A231UU67"/>
<sequence length="241" mass="27820">MGFLFSAFGSQALGASWSFEENTVPARMQFAEEEWALLEDKKRMNGPFDCKSDSELYFGIYERRYPEFEKAVPDRRERLQLWQIEAIATYPYPLFSCVVRDWSSALLRRYWTSNFGGFFYCGRWSRPAISPAEKRFQAAVEWGLPYVETMRSDMLFHFLTVAKVNAVRLNADVEYFLRTALRQSGDFHADWPVGHLLPELSEERIAELDAAIARRDLDFVLEATPSCPAPPLKDGSALRDL</sequence>
<dbReference type="Proteomes" id="UP000215405">
    <property type="component" value="Unassembled WGS sequence"/>
</dbReference>
<evidence type="ECO:0000313" key="1">
    <source>
        <dbReference type="EMBL" id="OXS99478.1"/>
    </source>
</evidence>
<proteinExistence type="predicted"/>
<evidence type="ECO:0000313" key="2">
    <source>
        <dbReference type="Proteomes" id="UP000215405"/>
    </source>
</evidence>